<evidence type="ECO:0000259" key="1">
    <source>
        <dbReference type="PROSITE" id="PS50181"/>
    </source>
</evidence>
<dbReference type="PROSITE" id="PS50181">
    <property type="entry name" value="FBOX"/>
    <property type="match status" value="1"/>
</dbReference>
<name>A0ABC8LSW8_ERUVS</name>
<evidence type="ECO:0000313" key="3">
    <source>
        <dbReference type="Proteomes" id="UP001642260"/>
    </source>
</evidence>
<reference evidence="2 3" key="1">
    <citation type="submission" date="2022-03" db="EMBL/GenBank/DDBJ databases">
        <authorList>
            <person name="Macdonald S."/>
            <person name="Ahmed S."/>
            <person name="Newling K."/>
        </authorList>
    </citation>
    <scope>NUCLEOTIDE SEQUENCE [LARGE SCALE GENOMIC DNA]</scope>
</reference>
<dbReference type="Proteomes" id="UP001642260">
    <property type="component" value="Unassembled WGS sequence"/>
</dbReference>
<sequence>MANFNLASLPHSLLHKILSKIATSNLRDFHSAIVAFAGFNLVGREEYLYRSADHFHLNDWIYEVNALTTFRLREKIHFAGERRLLLAKYVDGMLNLTFSVDDRGLVHNYPSFTREFIDRMYHMITTKIFSGHCAYEKPEMFMSLLKELDLNLSYDCWCSIIIELVFVVSIDGSRTRRRCNHCFW</sequence>
<dbReference type="InterPro" id="IPR040338">
    <property type="entry name" value="At1g67623-like"/>
</dbReference>
<dbReference type="InterPro" id="IPR001810">
    <property type="entry name" value="F-box_dom"/>
</dbReference>
<feature type="domain" description="F-box" evidence="1">
    <location>
        <begin position="3"/>
        <end position="52"/>
    </location>
</feature>
<dbReference type="AlphaFoldDB" id="A0ABC8LSW8"/>
<evidence type="ECO:0000313" key="2">
    <source>
        <dbReference type="EMBL" id="CAH8386925.1"/>
    </source>
</evidence>
<protein>
    <recommendedName>
        <fullName evidence="1">F-box domain-containing protein</fullName>
    </recommendedName>
</protein>
<accession>A0ABC8LSW8</accession>
<proteinExistence type="predicted"/>
<dbReference type="PANTHER" id="PTHR33784">
    <property type="entry name" value="OS05G0482100 PROTEIN"/>
    <property type="match status" value="1"/>
</dbReference>
<organism evidence="2 3">
    <name type="scientific">Eruca vesicaria subsp. sativa</name>
    <name type="common">Garden rocket</name>
    <name type="synonym">Eruca sativa</name>
    <dbReference type="NCBI Taxonomy" id="29727"/>
    <lineage>
        <taxon>Eukaryota</taxon>
        <taxon>Viridiplantae</taxon>
        <taxon>Streptophyta</taxon>
        <taxon>Embryophyta</taxon>
        <taxon>Tracheophyta</taxon>
        <taxon>Spermatophyta</taxon>
        <taxon>Magnoliopsida</taxon>
        <taxon>eudicotyledons</taxon>
        <taxon>Gunneridae</taxon>
        <taxon>Pentapetalae</taxon>
        <taxon>rosids</taxon>
        <taxon>malvids</taxon>
        <taxon>Brassicales</taxon>
        <taxon>Brassicaceae</taxon>
        <taxon>Brassiceae</taxon>
        <taxon>Eruca</taxon>
    </lineage>
</organism>
<dbReference type="EMBL" id="CAKOAT010730709">
    <property type="protein sequence ID" value="CAH8386925.1"/>
    <property type="molecule type" value="Genomic_DNA"/>
</dbReference>
<comment type="caution">
    <text evidence="2">The sequence shown here is derived from an EMBL/GenBank/DDBJ whole genome shotgun (WGS) entry which is preliminary data.</text>
</comment>
<gene>
    <name evidence="2" type="ORF">ERUC_LOCUS39408</name>
</gene>
<dbReference type="PANTHER" id="PTHR33784:SF10">
    <property type="entry name" value="F-BOX PROTEIN"/>
    <property type="match status" value="1"/>
</dbReference>
<keyword evidence="3" id="KW-1185">Reference proteome</keyword>